<evidence type="ECO:0000259" key="1">
    <source>
        <dbReference type="PROSITE" id="PS51186"/>
    </source>
</evidence>
<dbReference type="HOGENOM" id="CLU_075236_0_0_10"/>
<sequence length="255" mass="28926">MKFIQLTADNIEQEHICCALASKNSNIGVSAKKEWLSNQFKEGLKFIKLDVHGKVFIEYLPAEQAWNPIEAPNYLFIDCLWVAGSHKGMGYAKELLQLCEKEAIASNKAGIIVMAGTKKTTYLSDKNFFISQGFHTVDRTEYGIELLAKDLKEPAPTQPQFKACCKEPIPNAKGIDIYFTAQCPFTSTYIQQIIPIIKEESTPIKIHQLKTKEEAQNHYAATTTYSVFMDGKFVTNDILTVPKLLKWIDYYKHNC</sequence>
<dbReference type="OrthoDB" id="3172674at2"/>
<dbReference type="InterPro" id="IPR025685">
    <property type="entry name" value="YoaP-like_dom"/>
</dbReference>
<organism evidence="2 3">
    <name type="scientific">Bacteroides coprosuis DSM 18011</name>
    <dbReference type="NCBI Taxonomy" id="679937"/>
    <lineage>
        <taxon>Bacteria</taxon>
        <taxon>Pseudomonadati</taxon>
        <taxon>Bacteroidota</taxon>
        <taxon>Bacteroidia</taxon>
        <taxon>Bacteroidales</taxon>
        <taxon>Bacteroidaceae</taxon>
        <taxon>Bacteroides</taxon>
    </lineage>
</organism>
<dbReference type="Gene3D" id="3.40.630.30">
    <property type="match status" value="1"/>
</dbReference>
<reference evidence="2 3" key="1">
    <citation type="journal article" date="2011" name="Stand. Genomic Sci.">
        <title>Non-contiguous finished genome sequence of Bacteroides coprosuis type strain (PC139).</title>
        <authorList>
            <person name="Land M."/>
            <person name="Held B."/>
            <person name="Gronow S."/>
            <person name="Abt B."/>
            <person name="Lucas S."/>
            <person name="Del Rio T.G."/>
            <person name="Nolan M."/>
            <person name="Tice H."/>
            <person name="Cheng J.F."/>
            <person name="Pitluck S."/>
            <person name="Liolios K."/>
            <person name="Pagani I."/>
            <person name="Ivanova N."/>
            <person name="Mavromatis K."/>
            <person name="Mikhailova N."/>
            <person name="Pati A."/>
            <person name="Tapia R."/>
            <person name="Han C."/>
            <person name="Goodwin L."/>
            <person name="Chen A."/>
            <person name="Palaniappan K."/>
            <person name="Hauser L."/>
            <person name="Brambilla E.M."/>
            <person name="Rohde M."/>
            <person name="Goker M."/>
            <person name="Detter J.C."/>
            <person name="Woyke T."/>
            <person name="Bristow J."/>
            <person name="Eisen J.A."/>
            <person name="Markowitz V."/>
            <person name="Hugenholtz P."/>
            <person name="Kyrpides N.C."/>
            <person name="Klenk H.P."/>
            <person name="Lapidus A."/>
        </authorList>
    </citation>
    <scope>NUCLEOTIDE SEQUENCE [LARGE SCALE GENOMIC DNA]</scope>
    <source>
        <strain evidence="2 3">DSM 18011</strain>
    </source>
</reference>
<evidence type="ECO:0000313" key="3">
    <source>
        <dbReference type="Proteomes" id="UP000018439"/>
    </source>
</evidence>
<dbReference type="Pfam" id="PF14268">
    <property type="entry name" value="YoaP"/>
    <property type="match status" value="1"/>
</dbReference>
<evidence type="ECO:0000313" key="2">
    <source>
        <dbReference type="EMBL" id="EGJ71572.1"/>
    </source>
</evidence>
<accession>F3ZPB5</accession>
<dbReference type="AlphaFoldDB" id="F3ZPB5"/>
<dbReference type="InterPro" id="IPR016181">
    <property type="entry name" value="Acyl_CoA_acyltransferase"/>
</dbReference>
<dbReference type="STRING" id="679937.Bcop_1377"/>
<feature type="domain" description="N-acetyltransferase" evidence="1">
    <location>
        <begin position="1"/>
        <end position="152"/>
    </location>
</feature>
<dbReference type="Proteomes" id="UP000018439">
    <property type="component" value="Chromosome"/>
</dbReference>
<name>F3ZPB5_9BACE</name>
<dbReference type="Pfam" id="PF00583">
    <property type="entry name" value="Acetyltransf_1"/>
    <property type="match status" value="1"/>
</dbReference>
<gene>
    <name evidence="2" type="ORF">Bcop_1377</name>
</gene>
<dbReference type="PROSITE" id="PS51186">
    <property type="entry name" value="GNAT"/>
    <property type="match status" value="1"/>
</dbReference>
<proteinExistence type="predicted"/>
<keyword evidence="3" id="KW-1185">Reference proteome</keyword>
<dbReference type="SUPFAM" id="SSF55729">
    <property type="entry name" value="Acyl-CoA N-acyltransferases (Nat)"/>
    <property type="match status" value="1"/>
</dbReference>
<dbReference type="GO" id="GO:0016747">
    <property type="term" value="F:acyltransferase activity, transferring groups other than amino-acyl groups"/>
    <property type="evidence" value="ECO:0007669"/>
    <property type="project" value="InterPro"/>
</dbReference>
<dbReference type="InterPro" id="IPR000182">
    <property type="entry name" value="GNAT_dom"/>
</dbReference>
<dbReference type="EMBL" id="CM001167">
    <property type="protein sequence ID" value="EGJ71572.1"/>
    <property type="molecule type" value="Genomic_DNA"/>
</dbReference>
<dbReference type="CDD" id="cd04301">
    <property type="entry name" value="NAT_SF"/>
    <property type="match status" value="1"/>
</dbReference>
<dbReference type="eggNOG" id="COG0456">
    <property type="taxonomic scope" value="Bacteria"/>
</dbReference>
<protein>
    <recommendedName>
        <fullName evidence="1">N-acetyltransferase domain-containing protein</fullName>
    </recommendedName>
</protein>